<keyword evidence="4" id="KW-1185">Reference proteome</keyword>
<gene>
    <name evidence="3" type="ordered locus">Clocel_1515</name>
</gene>
<dbReference type="GO" id="GO:0016829">
    <property type="term" value="F:lyase activity"/>
    <property type="evidence" value="ECO:0007669"/>
    <property type="project" value="InterPro"/>
</dbReference>
<dbReference type="AlphaFoldDB" id="D9SWC0"/>
<dbReference type="PANTHER" id="PTHR38045">
    <property type="entry name" value="CHROMOSOME 1, WHOLE GENOME SHOTGUN SEQUENCE"/>
    <property type="match status" value="1"/>
</dbReference>
<dbReference type="Pfam" id="PF07940">
    <property type="entry name" value="Hepar_II_III_C"/>
    <property type="match status" value="1"/>
</dbReference>
<dbReference type="InterPro" id="IPR008929">
    <property type="entry name" value="Chondroitin_lyas"/>
</dbReference>
<dbReference type="eggNOG" id="COG4225">
    <property type="taxonomic scope" value="Bacteria"/>
</dbReference>
<evidence type="ECO:0000256" key="1">
    <source>
        <dbReference type="ARBA" id="ARBA00004196"/>
    </source>
</evidence>
<dbReference type="EMBL" id="CP002160">
    <property type="protein sequence ID" value="ADL51264.1"/>
    <property type="molecule type" value="Genomic_DNA"/>
</dbReference>
<evidence type="ECO:0000259" key="2">
    <source>
        <dbReference type="Pfam" id="PF07940"/>
    </source>
</evidence>
<dbReference type="PANTHER" id="PTHR38045:SF1">
    <property type="entry name" value="HEPARINASE II_III-LIKE PROTEIN"/>
    <property type="match status" value="1"/>
</dbReference>
<evidence type="ECO:0000313" key="3">
    <source>
        <dbReference type="EMBL" id="ADL51264.1"/>
    </source>
</evidence>
<evidence type="ECO:0000313" key="4">
    <source>
        <dbReference type="Proteomes" id="UP000002730"/>
    </source>
</evidence>
<dbReference type="RefSeq" id="WP_010077533.1">
    <property type="nucleotide sequence ID" value="NC_014393.1"/>
</dbReference>
<accession>D9SWC0</accession>
<comment type="subcellular location">
    <subcellularLocation>
        <location evidence="1">Cell envelope</location>
    </subcellularLocation>
</comment>
<dbReference type="KEGG" id="ccb:Clocel_1515"/>
<reference evidence="3 4" key="1">
    <citation type="submission" date="2010-08" db="EMBL/GenBank/DDBJ databases">
        <title>Complete sequence of Clostridium cellulovorans 743B.</title>
        <authorList>
            <consortium name="US DOE Joint Genome Institute"/>
            <person name="Lucas S."/>
            <person name="Copeland A."/>
            <person name="Lapidus A."/>
            <person name="Cheng J.-F."/>
            <person name="Bruce D."/>
            <person name="Goodwin L."/>
            <person name="Pitluck S."/>
            <person name="Chertkov O."/>
            <person name="Detter J.C."/>
            <person name="Han C."/>
            <person name="Tapia R."/>
            <person name="Land M."/>
            <person name="Hauser L."/>
            <person name="Chang Y.-J."/>
            <person name="Jeffries C."/>
            <person name="Kyrpides N."/>
            <person name="Ivanova N."/>
            <person name="Mikhailova N."/>
            <person name="Hemme C.L."/>
            <person name="Woyke T."/>
        </authorList>
    </citation>
    <scope>NUCLEOTIDE SEQUENCE [LARGE SCALE GENOMIC DNA]</scope>
    <source>
        <strain evidence="4">ATCC 35296 / DSM 3052 / OCM 3 / 743B</strain>
    </source>
</reference>
<sequence length="634" mass="74387">MINLREIKKALIYGNDNDYVLFPEVREKSVMDFIMNSEKHKTQIEEIRLNSNLALKEPSPIINFKIFKEFEDTGNRLHFENAYFKRRRQLFSLILDYIMKKNQAYIFIIEEKLWEWCDLYSWELPAHFDISKENIEEGGELPDTTVALFAAENAFFFAEILSLIGDELDEFLVFRLKKEIFRRVINPFKNRNYWWETAEMNWASVCAGAVGATAIYLVEDIDELSFIVDRVIKSFDSYLNSFDEDGITAEGLTYWSYGFSFYVFFAELLKDRTSGKISLIKDNEKIKHIARLPQILQFPSRDFVNFSDADSEKWQGDCGLFAKLEAELDIEGYNYENSTSLYSDHAFRWASMVRKIFWYCDTYKDSKGPTALKKVTMSNNGKSNKEEDHVLNKDNYLTGSFYFKESQWLVDRRNINGNFVAFAAKGGNNDEPHNHNDLGHFILHYKNENIFMDLGSPEYLKEYFNDKTRYDFLTASSLGHSVPVINDSEQKYGRLSFSKVIDYKTTDSKILFKLDLTRAYRIKTLVNFEREFIWDYKLLELTINDSFNLNKANNIIKEAFITKVKPELIEKGKVRINADNSIVEMLYPENLQCIIEECNFKNHSGEETTVYRTSFLAEASYIEAYSFKIRLMDK</sequence>
<dbReference type="Gene3D" id="1.50.10.100">
    <property type="entry name" value="Chondroitin AC/alginate lyase"/>
    <property type="match status" value="1"/>
</dbReference>
<dbReference type="Gene3D" id="2.70.98.70">
    <property type="match status" value="1"/>
</dbReference>
<dbReference type="GO" id="GO:0030313">
    <property type="term" value="C:cell envelope"/>
    <property type="evidence" value="ECO:0007669"/>
    <property type="project" value="UniProtKB-SubCell"/>
</dbReference>
<proteinExistence type="predicted"/>
<organism evidence="3 4">
    <name type="scientific">Clostridium cellulovorans (strain ATCC 35296 / DSM 3052 / OCM 3 / 743B)</name>
    <dbReference type="NCBI Taxonomy" id="573061"/>
    <lineage>
        <taxon>Bacteria</taxon>
        <taxon>Bacillati</taxon>
        <taxon>Bacillota</taxon>
        <taxon>Clostridia</taxon>
        <taxon>Eubacteriales</taxon>
        <taxon>Clostridiaceae</taxon>
        <taxon>Clostridium</taxon>
    </lineage>
</organism>
<dbReference type="Proteomes" id="UP000002730">
    <property type="component" value="Chromosome"/>
</dbReference>
<name>D9SWC0_CLOC7</name>
<dbReference type="HOGENOM" id="CLU_023844_1_0_9"/>
<dbReference type="SUPFAM" id="SSF48230">
    <property type="entry name" value="Chondroitin AC/alginate lyase"/>
    <property type="match status" value="1"/>
</dbReference>
<feature type="domain" description="Heparinase II/III-like C-terminal" evidence="2">
    <location>
        <begin position="423"/>
        <end position="554"/>
    </location>
</feature>
<dbReference type="OrthoDB" id="9793856at2"/>
<dbReference type="InterPro" id="IPR012480">
    <property type="entry name" value="Hepar_II_III_C"/>
</dbReference>
<dbReference type="STRING" id="573061.Clocel_1515"/>
<protein>
    <submittedName>
        <fullName evidence="3">Heparinase II/III family protein</fullName>
    </submittedName>
</protein>